<feature type="compositionally biased region" description="Basic and acidic residues" evidence="1">
    <location>
        <begin position="246"/>
        <end position="266"/>
    </location>
</feature>
<accession>A0ABY7FG55</accession>
<evidence type="ECO:0000256" key="1">
    <source>
        <dbReference type="SAM" id="MobiDB-lite"/>
    </source>
</evidence>
<gene>
    <name evidence="3" type="ORF">MAR_001992</name>
</gene>
<evidence type="ECO:0000313" key="3">
    <source>
        <dbReference type="EMBL" id="WAR20154.1"/>
    </source>
</evidence>
<evidence type="ECO:0000256" key="2">
    <source>
        <dbReference type="SAM" id="Phobius"/>
    </source>
</evidence>
<protein>
    <submittedName>
        <fullName evidence="3">Uncharacterized protein</fullName>
    </submittedName>
</protein>
<dbReference type="Proteomes" id="UP001164746">
    <property type="component" value="Chromosome 11"/>
</dbReference>
<feature type="region of interest" description="Disordered" evidence="1">
    <location>
        <begin position="246"/>
        <end position="271"/>
    </location>
</feature>
<keyword evidence="2" id="KW-0812">Transmembrane</keyword>
<keyword evidence="4" id="KW-1185">Reference proteome</keyword>
<dbReference type="EMBL" id="CP111022">
    <property type="protein sequence ID" value="WAR20154.1"/>
    <property type="molecule type" value="Genomic_DNA"/>
</dbReference>
<feature type="region of interest" description="Disordered" evidence="1">
    <location>
        <begin position="424"/>
        <end position="444"/>
    </location>
</feature>
<feature type="region of interest" description="Disordered" evidence="1">
    <location>
        <begin position="456"/>
        <end position="520"/>
    </location>
</feature>
<sequence length="520" mass="58777">MTGGGMDAGSCPRCQKCERWRAAPDHFREPMLLWDSFPCPPPGTDKTKLLLELDWTGRLGPTNGCLALRRVAKRCKLELTNLSLPDSLRYCDKFYSMFGICGTQCVIAIILACICLMFVFILVIVCCRYVRRTDKPAVSGACTKVVSGDEASLQSQMSRYYIQSQYCYRAGNLPDRRGLPFEVRSTENGVEARLIKAIQQTPGQAGYQFDDMCAQCKTAISRNSTLSSGRSRQGYERIHWRERETLERRAPSHDSLVHRRQSDRNRSIAGSSSDMSHYYEYISDTPYDIGTYSGRRSNHSTVYFPRNTSASFKDAPSHYNDSRCSEEDRALMLSRLISKEIVPFKGGPGYRDFYKDDKNPYGGSLKEECYCSDSGIVTDKDRRYTVQRERQNSKCSIVENFQGECIPRDQIKGYKYTFNPNFDEETTTTTSRNELGDVSSSPCTPSDCLDFAEPHTTRDKCDNSSSPSSIRLKVKGSRTPSLRSNRNSDSTSLSDNNASLTNLHTVPRTNGTFYKSNRPK</sequence>
<proteinExistence type="predicted"/>
<keyword evidence="2" id="KW-0472">Membrane</keyword>
<feature type="compositionally biased region" description="Polar residues" evidence="1">
    <location>
        <begin position="478"/>
        <end position="520"/>
    </location>
</feature>
<name>A0ABY7FG55_MYAAR</name>
<reference evidence="3" key="1">
    <citation type="submission" date="2022-11" db="EMBL/GenBank/DDBJ databases">
        <title>Centuries of genome instability and evolution in soft-shell clam transmissible cancer (bioRxiv).</title>
        <authorList>
            <person name="Hart S.F.M."/>
            <person name="Yonemitsu M.A."/>
            <person name="Giersch R.M."/>
            <person name="Beal B.F."/>
            <person name="Arriagada G."/>
            <person name="Davis B.W."/>
            <person name="Ostrander E.A."/>
            <person name="Goff S.P."/>
            <person name="Metzger M.J."/>
        </authorList>
    </citation>
    <scope>NUCLEOTIDE SEQUENCE</scope>
    <source>
        <strain evidence="3">MELC-2E11</strain>
        <tissue evidence="3">Siphon/mantle</tissue>
    </source>
</reference>
<evidence type="ECO:0000313" key="4">
    <source>
        <dbReference type="Proteomes" id="UP001164746"/>
    </source>
</evidence>
<feature type="transmembrane region" description="Helical" evidence="2">
    <location>
        <begin position="106"/>
        <end position="130"/>
    </location>
</feature>
<feature type="compositionally biased region" description="Polar residues" evidence="1">
    <location>
        <begin position="427"/>
        <end position="444"/>
    </location>
</feature>
<keyword evidence="2" id="KW-1133">Transmembrane helix</keyword>
<organism evidence="3 4">
    <name type="scientific">Mya arenaria</name>
    <name type="common">Soft-shell clam</name>
    <dbReference type="NCBI Taxonomy" id="6604"/>
    <lineage>
        <taxon>Eukaryota</taxon>
        <taxon>Metazoa</taxon>
        <taxon>Spiralia</taxon>
        <taxon>Lophotrochozoa</taxon>
        <taxon>Mollusca</taxon>
        <taxon>Bivalvia</taxon>
        <taxon>Autobranchia</taxon>
        <taxon>Heteroconchia</taxon>
        <taxon>Euheterodonta</taxon>
        <taxon>Imparidentia</taxon>
        <taxon>Neoheterodontei</taxon>
        <taxon>Myida</taxon>
        <taxon>Myoidea</taxon>
        <taxon>Myidae</taxon>
        <taxon>Mya</taxon>
    </lineage>
</organism>